<dbReference type="KEGG" id="bbro:BAU06_13895"/>
<dbReference type="PROSITE" id="PS50943">
    <property type="entry name" value="HTH_CROC1"/>
    <property type="match status" value="1"/>
</dbReference>
<feature type="compositionally biased region" description="Basic and acidic residues" evidence="1">
    <location>
        <begin position="86"/>
        <end position="95"/>
    </location>
</feature>
<evidence type="ECO:0000313" key="5">
    <source>
        <dbReference type="Proteomes" id="UP000091897"/>
    </source>
</evidence>
<dbReference type="Gene3D" id="1.10.260.40">
    <property type="entry name" value="lambda repressor-like DNA-binding domains"/>
    <property type="match status" value="1"/>
</dbReference>
<accession>A0A193FJ34</accession>
<organism evidence="4 6">
    <name type="scientific">Bordetella bronchialis</name>
    <dbReference type="NCBI Taxonomy" id="463025"/>
    <lineage>
        <taxon>Bacteria</taxon>
        <taxon>Pseudomonadati</taxon>
        <taxon>Pseudomonadota</taxon>
        <taxon>Betaproteobacteria</taxon>
        <taxon>Burkholderiales</taxon>
        <taxon>Alcaligenaceae</taxon>
        <taxon>Bordetella</taxon>
    </lineage>
</organism>
<dbReference type="OrthoDB" id="7365273at2"/>
<evidence type="ECO:0000313" key="4">
    <source>
        <dbReference type="EMBL" id="ANN72323.1"/>
    </source>
</evidence>
<protein>
    <submittedName>
        <fullName evidence="4">Transcriptional regulator</fullName>
    </submittedName>
</protein>
<dbReference type="Proteomes" id="UP000092213">
    <property type="component" value="Chromosome"/>
</dbReference>
<dbReference type="GO" id="GO:0003677">
    <property type="term" value="F:DNA binding"/>
    <property type="evidence" value="ECO:0007669"/>
    <property type="project" value="InterPro"/>
</dbReference>
<dbReference type="InterPro" id="IPR001387">
    <property type="entry name" value="Cro/C1-type_HTH"/>
</dbReference>
<feature type="region of interest" description="Disordered" evidence="1">
    <location>
        <begin position="86"/>
        <end position="114"/>
    </location>
</feature>
<feature type="domain" description="HTH cro/C1-type" evidence="2">
    <location>
        <begin position="22"/>
        <end position="64"/>
    </location>
</feature>
<evidence type="ECO:0000313" key="3">
    <source>
        <dbReference type="EMBL" id="ANN67243.1"/>
    </source>
</evidence>
<evidence type="ECO:0000313" key="6">
    <source>
        <dbReference type="Proteomes" id="UP000092213"/>
    </source>
</evidence>
<reference evidence="5 6" key="1">
    <citation type="submission" date="2016-06" db="EMBL/GenBank/DDBJ databases">
        <title>Complete genome sequences of Bordetella bronchialis and Bordetella flabilis.</title>
        <authorList>
            <person name="LiPuma J.J."/>
            <person name="Spilker T."/>
        </authorList>
    </citation>
    <scope>NUCLEOTIDE SEQUENCE [LARGE SCALE GENOMIC DNA]</scope>
    <source>
        <strain evidence="4 6">AU17976</strain>
        <strain evidence="3 5">AU3182</strain>
    </source>
</reference>
<dbReference type="EMBL" id="CP016170">
    <property type="protein sequence ID" value="ANN67243.1"/>
    <property type="molecule type" value="Genomic_DNA"/>
</dbReference>
<proteinExistence type="predicted"/>
<dbReference type="CDD" id="cd00093">
    <property type="entry name" value="HTH_XRE"/>
    <property type="match status" value="1"/>
</dbReference>
<dbReference type="RefSeq" id="WP_066350050.1">
    <property type="nucleotide sequence ID" value="NZ_CBCSFJ010000006.1"/>
</dbReference>
<sequence>MKKKIAPTFDAAEALARLGQNLRTARLRRAETETALAERIGVSRSTIVRLEKGDGGISAALLVEALLQFGFGDQVFALADPEQDRVGQRLDEIRRPQRGSRRAPAAHRHDPAKL</sequence>
<gene>
    <name evidence="3" type="ORF">BAU06_13895</name>
    <name evidence="4" type="ORF">BAU08_14080</name>
</gene>
<feature type="compositionally biased region" description="Basic residues" evidence="1">
    <location>
        <begin position="96"/>
        <end position="106"/>
    </location>
</feature>
<dbReference type="Proteomes" id="UP000091897">
    <property type="component" value="Chromosome"/>
</dbReference>
<name>A0A193FJ34_9BORD</name>
<evidence type="ECO:0000259" key="2">
    <source>
        <dbReference type="PROSITE" id="PS50943"/>
    </source>
</evidence>
<keyword evidence="5" id="KW-1185">Reference proteome</keyword>
<dbReference type="InterPro" id="IPR010982">
    <property type="entry name" value="Lambda_DNA-bd_dom_sf"/>
</dbReference>
<dbReference type="AlphaFoldDB" id="A0A193FJ34"/>
<dbReference type="SMART" id="SM00530">
    <property type="entry name" value="HTH_XRE"/>
    <property type="match status" value="1"/>
</dbReference>
<dbReference type="Pfam" id="PF13560">
    <property type="entry name" value="HTH_31"/>
    <property type="match status" value="1"/>
</dbReference>
<evidence type="ECO:0000256" key="1">
    <source>
        <dbReference type="SAM" id="MobiDB-lite"/>
    </source>
</evidence>
<dbReference type="STRING" id="463025.BAU08_14080"/>
<dbReference type="EMBL" id="CP016171">
    <property type="protein sequence ID" value="ANN72323.1"/>
    <property type="molecule type" value="Genomic_DNA"/>
</dbReference>
<dbReference type="SUPFAM" id="SSF47413">
    <property type="entry name" value="lambda repressor-like DNA-binding domains"/>
    <property type="match status" value="1"/>
</dbReference>